<evidence type="ECO:0000259" key="1">
    <source>
        <dbReference type="Pfam" id="PF13463"/>
    </source>
</evidence>
<dbReference type="InterPro" id="IPR036388">
    <property type="entry name" value="WH-like_DNA-bd_sf"/>
</dbReference>
<dbReference type="SUPFAM" id="SSF46785">
    <property type="entry name" value="Winged helix' DNA-binding domain"/>
    <property type="match status" value="1"/>
</dbReference>
<comment type="caution">
    <text evidence="2">The sequence shown here is derived from an EMBL/GenBank/DDBJ whole genome shotgun (WGS) entry which is preliminary data.</text>
</comment>
<dbReference type="EMBL" id="JAALFE010000002">
    <property type="protein sequence ID" value="NGQ89727.1"/>
    <property type="molecule type" value="Genomic_DNA"/>
</dbReference>
<dbReference type="AlphaFoldDB" id="A0A6M1TNZ1"/>
<reference evidence="2 3" key="1">
    <citation type="submission" date="2020-02" db="EMBL/GenBank/DDBJ databases">
        <title>Rhodobacter translucens sp. nov., a novel bacterium isolated from activated sludge.</title>
        <authorList>
            <person name="Liu J."/>
        </authorList>
    </citation>
    <scope>NUCLEOTIDE SEQUENCE [LARGE SCALE GENOMIC DNA]</scope>
    <source>
        <strain evidence="2 3">HX-7-19</strain>
    </source>
</reference>
<dbReference type="Gene3D" id="1.10.10.10">
    <property type="entry name" value="Winged helix-like DNA-binding domain superfamily/Winged helix DNA-binding domain"/>
    <property type="match status" value="1"/>
</dbReference>
<evidence type="ECO:0000313" key="2">
    <source>
        <dbReference type="EMBL" id="NGQ89727.1"/>
    </source>
</evidence>
<keyword evidence="2" id="KW-0238">DNA-binding</keyword>
<dbReference type="InterPro" id="IPR036390">
    <property type="entry name" value="WH_DNA-bd_sf"/>
</dbReference>
<sequence>MAEKNIQTQKDAPLRGLDWHWHLAEGPAEVDTTELEFALMRTFEGFGRWQSECLASVCDLAATGPENALLHIIRMNERPKTIKDLARLTNRDDVPNIQYSLRKLIGAGLVLRKGSGRSGVTYEVTEEGRRVTDDYGALRRRLLIQAVANVPGFGDRLAEATRTLNLLSGIYEEISRVAATHRRG</sequence>
<organism evidence="2 3">
    <name type="scientific">Paragemmobacter kunshanensis</name>
    <dbReference type="NCBI Taxonomy" id="2583234"/>
    <lineage>
        <taxon>Bacteria</taxon>
        <taxon>Pseudomonadati</taxon>
        <taxon>Pseudomonadota</taxon>
        <taxon>Alphaproteobacteria</taxon>
        <taxon>Rhodobacterales</taxon>
        <taxon>Paracoccaceae</taxon>
        <taxon>Paragemmobacter</taxon>
    </lineage>
</organism>
<dbReference type="GO" id="GO:0003677">
    <property type="term" value="F:DNA binding"/>
    <property type="evidence" value="ECO:0007669"/>
    <property type="project" value="UniProtKB-KW"/>
</dbReference>
<gene>
    <name evidence="2" type="ORF">G5V65_02375</name>
</gene>
<name>A0A6M1TNZ1_9RHOB</name>
<dbReference type="InterPro" id="IPR000835">
    <property type="entry name" value="HTH_MarR-typ"/>
</dbReference>
<keyword evidence="3" id="KW-1185">Reference proteome</keyword>
<evidence type="ECO:0000313" key="3">
    <source>
        <dbReference type="Proteomes" id="UP000474758"/>
    </source>
</evidence>
<dbReference type="Proteomes" id="UP000474758">
    <property type="component" value="Unassembled WGS sequence"/>
</dbReference>
<dbReference type="Pfam" id="PF13463">
    <property type="entry name" value="HTH_27"/>
    <property type="match status" value="1"/>
</dbReference>
<dbReference type="GO" id="GO:0003700">
    <property type="term" value="F:DNA-binding transcription factor activity"/>
    <property type="evidence" value="ECO:0007669"/>
    <property type="project" value="InterPro"/>
</dbReference>
<accession>A0A6M1TNZ1</accession>
<feature type="domain" description="HTH marR-type" evidence="1">
    <location>
        <begin position="63"/>
        <end position="128"/>
    </location>
</feature>
<protein>
    <submittedName>
        <fullName evidence="2">Winged helix DNA-binding protein</fullName>
    </submittedName>
</protein>
<proteinExistence type="predicted"/>